<evidence type="ECO:0000256" key="2">
    <source>
        <dbReference type="SAM" id="SignalP"/>
    </source>
</evidence>
<reference evidence="3 4" key="1">
    <citation type="journal article" date="2015" name="Genome Biol. Evol.">
        <title>Comparative Genomics of a Bacterivorous Green Alga Reveals Evolutionary Causalities and Consequences of Phago-Mixotrophic Mode of Nutrition.</title>
        <authorList>
            <person name="Burns J.A."/>
            <person name="Paasch A."/>
            <person name="Narechania A."/>
            <person name="Kim E."/>
        </authorList>
    </citation>
    <scope>NUCLEOTIDE SEQUENCE [LARGE SCALE GENOMIC DNA]</scope>
    <source>
        <strain evidence="3 4">PLY_AMNH</strain>
    </source>
</reference>
<dbReference type="InterPro" id="IPR028994">
    <property type="entry name" value="Integrin_alpha_N"/>
</dbReference>
<sequence length="208" mass="21943">MACMFLLVAAALLHGQVLANHCTSSGYQDCMICIGDSRCKYCSSTSSCVMGYTDCDNEISGTSSHSACPDTGESESGEGEPFFADKTDMLADNGAQYNYGVAVTDFDRDGKFEAFVAGYNAPNKIMKWDSTNSIYVDIAGSSASVVTDASRKEMFVELRAPGRDQESLLIDSGLWRGPGKPISGSQAQGPGKPNSLTRALAGGGKPAR</sequence>
<evidence type="ECO:0000256" key="1">
    <source>
        <dbReference type="SAM" id="MobiDB-lite"/>
    </source>
</evidence>
<evidence type="ECO:0000313" key="3">
    <source>
        <dbReference type="EMBL" id="KAK3278691.1"/>
    </source>
</evidence>
<feature type="region of interest" description="Disordered" evidence="1">
    <location>
        <begin position="172"/>
        <end position="208"/>
    </location>
</feature>
<dbReference type="InterPro" id="IPR027039">
    <property type="entry name" value="Crtac1"/>
</dbReference>
<dbReference type="Proteomes" id="UP001190700">
    <property type="component" value="Unassembled WGS sequence"/>
</dbReference>
<dbReference type="SUPFAM" id="SSF69318">
    <property type="entry name" value="Integrin alpha N-terminal domain"/>
    <property type="match status" value="1"/>
</dbReference>
<gene>
    <name evidence="3" type="ORF">CYMTET_13385</name>
</gene>
<dbReference type="PANTHER" id="PTHR16026:SF0">
    <property type="entry name" value="CARTILAGE ACIDIC PROTEIN 1"/>
    <property type="match status" value="1"/>
</dbReference>
<evidence type="ECO:0000313" key="4">
    <source>
        <dbReference type="Proteomes" id="UP001190700"/>
    </source>
</evidence>
<feature type="chain" id="PRO_5042150720" evidence="2">
    <location>
        <begin position="20"/>
        <end position="208"/>
    </location>
</feature>
<dbReference type="AlphaFoldDB" id="A0AAE0GJS3"/>
<name>A0AAE0GJS3_9CHLO</name>
<proteinExistence type="predicted"/>
<keyword evidence="4" id="KW-1185">Reference proteome</keyword>
<feature type="signal peptide" evidence="2">
    <location>
        <begin position="1"/>
        <end position="19"/>
    </location>
</feature>
<organism evidence="3 4">
    <name type="scientific">Cymbomonas tetramitiformis</name>
    <dbReference type="NCBI Taxonomy" id="36881"/>
    <lineage>
        <taxon>Eukaryota</taxon>
        <taxon>Viridiplantae</taxon>
        <taxon>Chlorophyta</taxon>
        <taxon>Pyramimonadophyceae</taxon>
        <taxon>Pyramimonadales</taxon>
        <taxon>Pyramimonadaceae</taxon>
        <taxon>Cymbomonas</taxon>
    </lineage>
</organism>
<dbReference type="EMBL" id="LGRX02005323">
    <property type="protein sequence ID" value="KAK3278691.1"/>
    <property type="molecule type" value="Genomic_DNA"/>
</dbReference>
<keyword evidence="2" id="KW-0732">Signal</keyword>
<accession>A0AAE0GJS3</accession>
<protein>
    <submittedName>
        <fullName evidence="3">Uncharacterized protein</fullName>
    </submittedName>
</protein>
<dbReference type="PANTHER" id="PTHR16026">
    <property type="entry name" value="CARTILAGE ACIDIC PROTEIN 1"/>
    <property type="match status" value="1"/>
</dbReference>
<comment type="caution">
    <text evidence="3">The sequence shown here is derived from an EMBL/GenBank/DDBJ whole genome shotgun (WGS) entry which is preliminary data.</text>
</comment>